<dbReference type="RefSeq" id="WP_109721364.1">
    <property type="nucleotide sequence ID" value="NZ_QEQK01000016.1"/>
</dbReference>
<evidence type="ECO:0000256" key="2">
    <source>
        <dbReference type="ARBA" id="ARBA00006657"/>
    </source>
</evidence>
<dbReference type="SUPFAM" id="SSF47823">
    <property type="entry name" value="lambda integrase-like, N-terminal domain"/>
    <property type="match status" value="1"/>
</dbReference>
<evidence type="ECO:0000256" key="4">
    <source>
        <dbReference type="ARBA" id="ARBA00022490"/>
    </source>
</evidence>
<accession>A0A383XQM6</accession>
<dbReference type="PROSITE" id="PS51900">
    <property type="entry name" value="CB"/>
    <property type="match status" value="1"/>
</dbReference>
<evidence type="ECO:0000256" key="7">
    <source>
        <dbReference type="ARBA" id="ARBA00022908"/>
    </source>
</evidence>
<dbReference type="GO" id="GO:0005737">
    <property type="term" value="C:cytoplasm"/>
    <property type="evidence" value="ECO:0007669"/>
    <property type="project" value="UniProtKB-SubCell"/>
</dbReference>
<dbReference type="InterPro" id="IPR010998">
    <property type="entry name" value="Integrase_recombinase_N"/>
</dbReference>
<evidence type="ECO:0000259" key="13">
    <source>
        <dbReference type="PROSITE" id="PS51900"/>
    </source>
</evidence>
<comment type="caution">
    <text evidence="14">The sequence shown here is derived from an EMBL/GenBank/DDBJ whole genome shotgun (WGS) entry which is preliminary data.</text>
</comment>
<dbReference type="EMBL" id="QEQK01000016">
    <property type="protein sequence ID" value="PWN54930.1"/>
    <property type="molecule type" value="Genomic_DNA"/>
</dbReference>
<dbReference type="Gene3D" id="1.10.443.10">
    <property type="entry name" value="Intergrase catalytic core"/>
    <property type="match status" value="1"/>
</dbReference>
<proteinExistence type="inferred from homology"/>
<dbReference type="Proteomes" id="UP000251800">
    <property type="component" value="Unassembled WGS sequence"/>
</dbReference>
<feature type="active site" evidence="11">
    <location>
        <position position="244"/>
    </location>
</feature>
<keyword evidence="6 11" id="KW-0159">Chromosome partition</keyword>
<dbReference type="NCBIfam" id="TIGR02224">
    <property type="entry name" value="recomb_XerC"/>
    <property type="match status" value="1"/>
</dbReference>
<dbReference type="HAMAP" id="MF_01808">
    <property type="entry name" value="Recomb_XerC_XerD"/>
    <property type="match status" value="1"/>
</dbReference>
<dbReference type="GO" id="GO:0006313">
    <property type="term" value="P:DNA transposition"/>
    <property type="evidence" value="ECO:0007669"/>
    <property type="project" value="UniProtKB-UniRule"/>
</dbReference>
<dbReference type="Gene3D" id="1.10.150.130">
    <property type="match status" value="1"/>
</dbReference>
<evidence type="ECO:0000256" key="10">
    <source>
        <dbReference type="ARBA" id="ARBA00023306"/>
    </source>
</evidence>
<sequence>MPALQTELDAFDRVLRDERQLSAHTRAAYQRDLGRLQAFLITQSVEDWGRVGVAHIRQWVAAEHRRGLSAASLQRALSAVRSFYAHLIRHGQASADPAADVQAPKRGRPLPKSLDVDEVSSLLESEPASVVAVRDQAMMELIYSSGLRLAELVGINLNDFRPDEGLLRVTGKGAKAREVPVGRMAARAVRRWVKLRGEMAAPDEPALFVSTRGGRLSPRSVQSRLAQAAERASLPSRLHPHRLRHAFATHMLESSGDLRAVQELLGHASISTTQVYTHLDFQHLADVYDKAHPRARRSGSAETPED</sequence>
<name>A0A383XQM6_9GAMM</name>
<evidence type="ECO:0000256" key="1">
    <source>
        <dbReference type="ARBA" id="ARBA00004496"/>
    </source>
</evidence>
<evidence type="ECO:0000313" key="14">
    <source>
        <dbReference type="EMBL" id="PWN54930.1"/>
    </source>
</evidence>
<keyword evidence="4 11" id="KW-0963">Cytoplasm</keyword>
<evidence type="ECO:0000313" key="15">
    <source>
        <dbReference type="Proteomes" id="UP000251800"/>
    </source>
</evidence>
<comment type="subunit">
    <text evidence="11">Forms a cyclic heterotetrameric complex composed of two molecules of XerC and two molecules of XerD.</text>
</comment>
<feature type="active site" evidence="11">
    <location>
        <position position="267"/>
    </location>
</feature>
<evidence type="ECO:0000256" key="5">
    <source>
        <dbReference type="ARBA" id="ARBA00022618"/>
    </source>
</evidence>
<dbReference type="InterPro" id="IPR011010">
    <property type="entry name" value="DNA_brk_join_enz"/>
</dbReference>
<protein>
    <recommendedName>
        <fullName evidence="3 11">Tyrosine recombinase XerC</fullName>
    </recommendedName>
</protein>
<evidence type="ECO:0000256" key="3">
    <source>
        <dbReference type="ARBA" id="ARBA00015804"/>
    </source>
</evidence>
<gene>
    <name evidence="11 14" type="primary">xerC</name>
    <name evidence="14" type="ORF">DEH80_15195</name>
</gene>
<comment type="similarity">
    <text evidence="2 11">Belongs to the 'phage' integrase family. XerC subfamily.</text>
</comment>
<dbReference type="InterPro" id="IPR050090">
    <property type="entry name" value="Tyrosine_recombinase_XerCD"/>
</dbReference>
<dbReference type="Pfam" id="PF02899">
    <property type="entry name" value="Phage_int_SAM_1"/>
    <property type="match status" value="1"/>
</dbReference>
<dbReference type="SUPFAM" id="SSF56349">
    <property type="entry name" value="DNA breaking-rejoining enzymes"/>
    <property type="match status" value="1"/>
</dbReference>
<organism evidence="14 15">
    <name type="scientific">Abyssibacter profundi</name>
    <dbReference type="NCBI Taxonomy" id="2182787"/>
    <lineage>
        <taxon>Bacteria</taxon>
        <taxon>Pseudomonadati</taxon>
        <taxon>Pseudomonadota</taxon>
        <taxon>Gammaproteobacteria</taxon>
        <taxon>Chromatiales</taxon>
        <taxon>Oceanococcaceae</taxon>
        <taxon>Abyssibacter</taxon>
    </lineage>
</organism>
<evidence type="ECO:0000256" key="6">
    <source>
        <dbReference type="ARBA" id="ARBA00022829"/>
    </source>
</evidence>
<dbReference type="InterPro" id="IPR004107">
    <property type="entry name" value="Integrase_SAM-like_N"/>
</dbReference>
<evidence type="ECO:0000256" key="11">
    <source>
        <dbReference type="HAMAP-Rule" id="MF_01808"/>
    </source>
</evidence>
<evidence type="ECO:0000256" key="8">
    <source>
        <dbReference type="ARBA" id="ARBA00023125"/>
    </source>
</evidence>
<dbReference type="OrthoDB" id="9801717at2"/>
<keyword evidence="9 11" id="KW-0233">DNA recombination</keyword>
<keyword evidence="5 11" id="KW-0132">Cell division</keyword>
<keyword evidence="7 11" id="KW-0229">DNA integration</keyword>
<comment type="function">
    <text evidence="11">Site-specific tyrosine recombinase, which acts by catalyzing the cutting and rejoining of the recombining DNA molecules. The XerC-XerD complex is essential to convert dimers of the bacterial chromosome into monomers to permit their segregation at cell division. It also contributes to the segregational stability of plasmids.</text>
</comment>
<dbReference type="PANTHER" id="PTHR30349:SF81">
    <property type="entry name" value="TYROSINE RECOMBINASE XERC"/>
    <property type="match status" value="1"/>
</dbReference>
<dbReference type="InterPro" id="IPR002104">
    <property type="entry name" value="Integrase_catalytic"/>
</dbReference>
<evidence type="ECO:0000256" key="9">
    <source>
        <dbReference type="ARBA" id="ARBA00023172"/>
    </source>
</evidence>
<dbReference type="InterPro" id="IPR044068">
    <property type="entry name" value="CB"/>
</dbReference>
<feature type="domain" description="Tyr recombinase" evidence="12">
    <location>
        <begin position="109"/>
        <end position="289"/>
    </location>
</feature>
<dbReference type="PROSITE" id="PS51898">
    <property type="entry name" value="TYR_RECOMBINASE"/>
    <property type="match status" value="1"/>
</dbReference>
<dbReference type="GO" id="GO:0009037">
    <property type="term" value="F:tyrosine-based site-specific recombinase activity"/>
    <property type="evidence" value="ECO:0007669"/>
    <property type="project" value="UniProtKB-UniRule"/>
</dbReference>
<dbReference type="Pfam" id="PF00589">
    <property type="entry name" value="Phage_integrase"/>
    <property type="match status" value="1"/>
</dbReference>
<dbReference type="GO" id="GO:0007059">
    <property type="term" value="P:chromosome segregation"/>
    <property type="evidence" value="ECO:0007669"/>
    <property type="project" value="UniProtKB-UniRule"/>
</dbReference>
<keyword evidence="10 11" id="KW-0131">Cell cycle</keyword>
<feature type="active site" description="O-(3'-phospho-DNA)-tyrosine intermediate" evidence="11">
    <location>
        <position position="276"/>
    </location>
</feature>
<dbReference type="PANTHER" id="PTHR30349">
    <property type="entry name" value="PHAGE INTEGRASE-RELATED"/>
    <property type="match status" value="1"/>
</dbReference>
<dbReference type="InterPro" id="IPR013762">
    <property type="entry name" value="Integrase-like_cat_sf"/>
</dbReference>
<evidence type="ECO:0000259" key="12">
    <source>
        <dbReference type="PROSITE" id="PS51898"/>
    </source>
</evidence>
<dbReference type="InterPro" id="IPR023009">
    <property type="entry name" value="Tyrosine_recombinase_XerC/XerD"/>
</dbReference>
<dbReference type="AlphaFoldDB" id="A0A383XQM6"/>
<dbReference type="GO" id="GO:0003677">
    <property type="term" value="F:DNA binding"/>
    <property type="evidence" value="ECO:0007669"/>
    <property type="project" value="UniProtKB-UniRule"/>
</dbReference>
<reference evidence="14 15" key="1">
    <citation type="submission" date="2018-05" db="EMBL/GenBank/DDBJ databases">
        <title>Abyssibacter profundi OUC007T gen. nov., sp. nov, a marine bacterium isolated from seawater of the Mariana Trench.</title>
        <authorList>
            <person name="Zhou S."/>
        </authorList>
    </citation>
    <scope>NUCLEOTIDE SEQUENCE [LARGE SCALE GENOMIC DNA]</scope>
    <source>
        <strain evidence="14 15">OUC007</strain>
    </source>
</reference>
<dbReference type="InterPro" id="IPR011931">
    <property type="entry name" value="Recomb_XerC"/>
</dbReference>
<dbReference type="CDD" id="cd00798">
    <property type="entry name" value="INT_XerDC_C"/>
    <property type="match status" value="1"/>
</dbReference>
<keyword evidence="15" id="KW-1185">Reference proteome</keyword>
<dbReference type="NCBIfam" id="NF001399">
    <property type="entry name" value="PRK00283.1"/>
    <property type="match status" value="1"/>
</dbReference>
<comment type="subcellular location">
    <subcellularLocation>
        <location evidence="1 11">Cytoplasm</location>
    </subcellularLocation>
</comment>
<feature type="active site" evidence="11">
    <location>
        <position position="241"/>
    </location>
</feature>
<feature type="active site" evidence="11">
    <location>
        <position position="148"/>
    </location>
</feature>
<feature type="active site" evidence="11">
    <location>
        <position position="172"/>
    </location>
</feature>
<keyword evidence="8 11" id="KW-0238">DNA-binding</keyword>
<dbReference type="GO" id="GO:0051301">
    <property type="term" value="P:cell division"/>
    <property type="evidence" value="ECO:0007669"/>
    <property type="project" value="UniProtKB-UniRule"/>
</dbReference>
<feature type="domain" description="Core-binding (CB)" evidence="13">
    <location>
        <begin position="2"/>
        <end position="88"/>
    </location>
</feature>